<reference evidence="2 3" key="1">
    <citation type="submission" date="2019-01" db="EMBL/GenBank/DDBJ databases">
        <title>Filimonas sp. strain TTM-71.</title>
        <authorList>
            <person name="Chen W.-M."/>
        </authorList>
    </citation>
    <scope>NUCLEOTIDE SEQUENCE [LARGE SCALE GENOMIC DNA]</scope>
    <source>
        <strain evidence="2 3">TTM-71</strain>
    </source>
</reference>
<evidence type="ECO:0008006" key="4">
    <source>
        <dbReference type="Google" id="ProtNLM"/>
    </source>
</evidence>
<evidence type="ECO:0000313" key="3">
    <source>
        <dbReference type="Proteomes" id="UP000290545"/>
    </source>
</evidence>
<feature type="transmembrane region" description="Helical" evidence="1">
    <location>
        <begin position="79"/>
        <end position="100"/>
    </location>
</feature>
<feature type="transmembrane region" description="Helical" evidence="1">
    <location>
        <begin position="112"/>
        <end position="131"/>
    </location>
</feature>
<organism evidence="2 3">
    <name type="scientific">Filimonas effusa</name>
    <dbReference type="NCBI Taxonomy" id="2508721"/>
    <lineage>
        <taxon>Bacteria</taxon>
        <taxon>Pseudomonadati</taxon>
        <taxon>Bacteroidota</taxon>
        <taxon>Chitinophagia</taxon>
        <taxon>Chitinophagales</taxon>
        <taxon>Chitinophagaceae</taxon>
        <taxon>Filimonas</taxon>
    </lineage>
</organism>
<keyword evidence="1" id="KW-0812">Transmembrane</keyword>
<comment type="caution">
    <text evidence="2">The sequence shown here is derived from an EMBL/GenBank/DDBJ whole genome shotgun (WGS) entry which is preliminary data.</text>
</comment>
<sequence>MKKVLLSGLLAGVLLFIASYGGLYLAIRYLPIIFVDYNNPLFNSDGSRDVLFYTHAFVISLALSWFWERSKSVFKGNFLLRGIEFGLVYAIVGLLPVMWITFSSMDITLSMVGSWFIYGLCQSVLAGVIFAKINP</sequence>
<gene>
    <name evidence="2" type="ORF">ESB13_09165</name>
</gene>
<keyword evidence="3" id="KW-1185">Reference proteome</keyword>
<keyword evidence="1" id="KW-0472">Membrane</keyword>
<feature type="transmembrane region" description="Helical" evidence="1">
    <location>
        <begin position="50"/>
        <end position="67"/>
    </location>
</feature>
<protein>
    <recommendedName>
        <fullName evidence="4">DUF1761 domain-containing protein</fullName>
    </recommendedName>
</protein>
<feature type="transmembrane region" description="Helical" evidence="1">
    <location>
        <begin position="7"/>
        <end position="30"/>
    </location>
</feature>
<dbReference type="RefSeq" id="WP_129002685.1">
    <property type="nucleotide sequence ID" value="NZ_SDHZ01000001.1"/>
</dbReference>
<evidence type="ECO:0000256" key="1">
    <source>
        <dbReference type="SAM" id="Phobius"/>
    </source>
</evidence>
<dbReference type="EMBL" id="SDHZ01000001">
    <property type="protein sequence ID" value="RXK86936.1"/>
    <property type="molecule type" value="Genomic_DNA"/>
</dbReference>
<keyword evidence="1" id="KW-1133">Transmembrane helix</keyword>
<evidence type="ECO:0000313" key="2">
    <source>
        <dbReference type="EMBL" id="RXK86936.1"/>
    </source>
</evidence>
<accession>A0A4V1MAS9</accession>
<proteinExistence type="predicted"/>
<dbReference type="AlphaFoldDB" id="A0A4V1MAS9"/>
<name>A0A4V1MAS9_9BACT</name>
<dbReference type="Proteomes" id="UP000290545">
    <property type="component" value="Unassembled WGS sequence"/>
</dbReference>
<dbReference type="OrthoDB" id="670789at2"/>